<dbReference type="EMBL" id="LPUF01000001">
    <property type="protein sequence ID" value="OQK18357.1"/>
    <property type="molecule type" value="Genomic_DNA"/>
</dbReference>
<dbReference type="PANTHER" id="PTHR33505">
    <property type="entry name" value="ZGC:162634"/>
    <property type="match status" value="1"/>
</dbReference>
<dbReference type="RefSeq" id="WP_080522959.1">
    <property type="nucleotide sequence ID" value="NZ_LPUF01000001.1"/>
</dbReference>
<accession>A0A1V8M9Z4</accession>
<dbReference type="SUPFAM" id="SSF158997">
    <property type="entry name" value="Trm112p-like"/>
    <property type="match status" value="1"/>
</dbReference>
<dbReference type="FunFam" id="2.20.25.10:FF:000002">
    <property type="entry name" value="UPF0434 protein YcaR"/>
    <property type="match status" value="1"/>
</dbReference>
<comment type="caution">
    <text evidence="2">The sequence shown here is derived from an EMBL/GenBank/DDBJ whole genome shotgun (WGS) entry which is preliminary data.</text>
</comment>
<protein>
    <recommendedName>
        <fullName evidence="1">UPF0434 protein AU255_11230</fullName>
    </recommendedName>
</protein>
<dbReference type="InterPro" id="IPR005651">
    <property type="entry name" value="Trm112-like"/>
</dbReference>
<dbReference type="OrthoDB" id="9812205at2"/>
<organism evidence="2 3">
    <name type="scientific">Methyloprofundus sedimenti</name>
    <dbReference type="NCBI Taxonomy" id="1420851"/>
    <lineage>
        <taxon>Bacteria</taxon>
        <taxon>Pseudomonadati</taxon>
        <taxon>Pseudomonadota</taxon>
        <taxon>Gammaproteobacteria</taxon>
        <taxon>Methylococcales</taxon>
        <taxon>Methylococcaceae</taxon>
        <taxon>Methyloprofundus</taxon>
    </lineage>
</organism>
<evidence type="ECO:0000256" key="1">
    <source>
        <dbReference type="HAMAP-Rule" id="MF_01187"/>
    </source>
</evidence>
<dbReference type="STRING" id="1420851.AU255_11230"/>
<keyword evidence="2" id="KW-0418">Kinase</keyword>
<proteinExistence type="inferred from homology"/>
<evidence type="ECO:0000313" key="2">
    <source>
        <dbReference type="EMBL" id="OQK18357.1"/>
    </source>
</evidence>
<dbReference type="GO" id="GO:0016301">
    <property type="term" value="F:kinase activity"/>
    <property type="evidence" value="ECO:0007669"/>
    <property type="project" value="UniProtKB-KW"/>
</dbReference>
<dbReference type="Proteomes" id="UP000191980">
    <property type="component" value="Unassembled WGS sequence"/>
</dbReference>
<comment type="similarity">
    <text evidence="1">Belongs to the UPF0434 family.</text>
</comment>
<keyword evidence="2" id="KW-0808">Transferase</keyword>
<name>A0A1V8M9Z4_9GAMM</name>
<dbReference type="Gene3D" id="2.20.25.10">
    <property type="match status" value="1"/>
</dbReference>
<sequence>MDNKLLEILACPICKSPLIYDKNAQELICKADRLAFPIRDDIPVMLEDEARTLSREEIEQL</sequence>
<dbReference type="PANTHER" id="PTHR33505:SF4">
    <property type="entry name" value="PROTEIN PREY, MITOCHONDRIAL"/>
    <property type="match status" value="1"/>
</dbReference>
<dbReference type="Pfam" id="PF03966">
    <property type="entry name" value="Trm112p"/>
    <property type="match status" value="1"/>
</dbReference>
<keyword evidence="3" id="KW-1185">Reference proteome</keyword>
<dbReference type="GO" id="GO:0005829">
    <property type="term" value="C:cytosol"/>
    <property type="evidence" value="ECO:0007669"/>
    <property type="project" value="TreeGrafter"/>
</dbReference>
<gene>
    <name evidence="2" type="ORF">AU255_11230</name>
</gene>
<reference evidence="2 3" key="1">
    <citation type="submission" date="2015-12" db="EMBL/GenBank/DDBJ databases">
        <authorList>
            <person name="Shamseldin A."/>
            <person name="Moawad H."/>
            <person name="Abd El-Rahim W.M."/>
            <person name="Sadowsky M.J."/>
        </authorList>
    </citation>
    <scope>NUCLEOTIDE SEQUENCE [LARGE SCALE GENOMIC DNA]</scope>
    <source>
        <strain evidence="2 3">WF1</strain>
    </source>
</reference>
<dbReference type="AlphaFoldDB" id="A0A1V8M9Z4"/>
<dbReference type="HAMAP" id="MF_01187">
    <property type="entry name" value="UPF0434"/>
    <property type="match status" value="1"/>
</dbReference>
<evidence type="ECO:0000313" key="3">
    <source>
        <dbReference type="Proteomes" id="UP000191980"/>
    </source>
</evidence>